<reference evidence="2" key="1">
    <citation type="submission" date="2022-11" db="EMBL/GenBank/DDBJ databases">
        <authorList>
            <person name="Morgan W.R."/>
            <person name="Tartar A."/>
        </authorList>
    </citation>
    <scope>NUCLEOTIDE SEQUENCE</scope>
    <source>
        <strain evidence="2">ARSEF 373</strain>
    </source>
</reference>
<evidence type="ECO:0000256" key="1">
    <source>
        <dbReference type="SAM" id="MobiDB-lite"/>
    </source>
</evidence>
<reference evidence="2" key="2">
    <citation type="journal article" date="2023" name="Microbiol Resour">
        <title>Decontamination and Annotation of the Draft Genome Sequence of the Oomycete Lagenidium giganteum ARSEF 373.</title>
        <authorList>
            <person name="Morgan W.R."/>
            <person name="Tartar A."/>
        </authorList>
    </citation>
    <scope>NUCLEOTIDE SEQUENCE</scope>
    <source>
        <strain evidence="2">ARSEF 373</strain>
    </source>
</reference>
<keyword evidence="3" id="KW-1185">Reference proteome</keyword>
<dbReference type="AlphaFoldDB" id="A0AAV2YVX2"/>
<accession>A0AAV2YVX2</accession>
<gene>
    <name evidence="2" type="ORF">N0F65_003993</name>
</gene>
<feature type="compositionally biased region" description="Basic residues" evidence="1">
    <location>
        <begin position="210"/>
        <end position="222"/>
    </location>
</feature>
<name>A0AAV2YVX2_9STRA</name>
<feature type="region of interest" description="Disordered" evidence="1">
    <location>
        <begin position="327"/>
        <end position="364"/>
    </location>
</feature>
<proteinExistence type="predicted"/>
<feature type="compositionally biased region" description="Basic residues" evidence="1">
    <location>
        <begin position="232"/>
        <end position="241"/>
    </location>
</feature>
<organism evidence="2 3">
    <name type="scientific">Lagenidium giganteum</name>
    <dbReference type="NCBI Taxonomy" id="4803"/>
    <lineage>
        <taxon>Eukaryota</taxon>
        <taxon>Sar</taxon>
        <taxon>Stramenopiles</taxon>
        <taxon>Oomycota</taxon>
        <taxon>Peronosporomycetes</taxon>
        <taxon>Pythiales</taxon>
        <taxon>Pythiaceae</taxon>
    </lineage>
</organism>
<evidence type="ECO:0000313" key="3">
    <source>
        <dbReference type="Proteomes" id="UP001146120"/>
    </source>
</evidence>
<evidence type="ECO:0008006" key="4">
    <source>
        <dbReference type="Google" id="ProtNLM"/>
    </source>
</evidence>
<feature type="region of interest" description="Disordered" evidence="1">
    <location>
        <begin position="16"/>
        <end position="43"/>
    </location>
</feature>
<feature type="region of interest" description="Disordered" evidence="1">
    <location>
        <begin position="204"/>
        <end position="254"/>
    </location>
</feature>
<sequence length="364" mass="40873">MLLSMQREINALRDQLSQARAPSVNDVSMQSVPPSPKKPKMKDVRCTTFKGHEVYTSLGAGFENFLSEFEHAIHTERLVNGKASRHFHKKNSEWQRLHYGENMPYTQVKKVTLSEFGCKLSQLELSSKLQCVKREGDSWNDYLEYIKFIEGLMEGDQTKLVLEVFCRNACPELAPTLLSNINENNADYIEEVDKAKSLLYKLRGDGRNVGGKRSRHPHHKHDNKGMIPQQPFRHHDKHPRGHGNEKPQEGDAMNTQGARTLKCSACNEPGHKMSSCPFVEKAKQLAKNGPANFANGCDDDHSDDENATQDTIEDVWWSGAGKLATSRHTCQVGPEPRRVPESGPIGRSNGRIRAGCGSETRANE</sequence>
<dbReference type="EMBL" id="DAKRPA010000097">
    <property type="protein sequence ID" value="DAZ98777.1"/>
    <property type="molecule type" value="Genomic_DNA"/>
</dbReference>
<comment type="caution">
    <text evidence="2">The sequence shown here is derived from an EMBL/GenBank/DDBJ whole genome shotgun (WGS) entry which is preliminary data.</text>
</comment>
<protein>
    <recommendedName>
        <fullName evidence="4">CCHC-type domain-containing protein</fullName>
    </recommendedName>
</protein>
<evidence type="ECO:0000313" key="2">
    <source>
        <dbReference type="EMBL" id="DAZ98777.1"/>
    </source>
</evidence>
<dbReference type="Proteomes" id="UP001146120">
    <property type="component" value="Unassembled WGS sequence"/>
</dbReference>